<evidence type="ECO:0000256" key="1">
    <source>
        <dbReference type="ARBA" id="ARBA00009320"/>
    </source>
</evidence>
<dbReference type="InterPro" id="IPR027417">
    <property type="entry name" value="P-loop_NTPase"/>
</dbReference>
<name>A0ABT3AXA4_9CYAN</name>
<comment type="caution">
    <text evidence="2">The sequence shown here is derived from an EMBL/GenBank/DDBJ whole genome shotgun (WGS) entry which is preliminary data.</text>
</comment>
<dbReference type="SUPFAM" id="SSF52540">
    <property type="entry name" value="P-loop containing nucleoside triphosphate hydrolases"/>
    <property type="match status" value="1"/>
</dbReference>
<dbReference type="Proteomes" id="UP001526143">
    <property type="component" value="Unassembled WGS sequence"/>
</dbReference>
<evidence type="ECO:0008006" key="4">
    <source>
        <dbReference type="Google" id="ProtNLM"/>
    </source>
</evidence>
<dbReference type="RefSeq" id="WP_263745284.1">
    <property type="nucleotide sequence ID" value="NZ_JAOWRF010000143.1"/>
</dbReference>
<sequence length="253" mass="29871">MTSNKHIAMWFCPRSRSTVIARAFGQLDECVVYDEPFYGAYLAIKGQDNYLPQKPEELSKYSELDYKKVINKITGKLPDGASFSFQKHNTKHALPEFGRDWIKQLKNFFLIRNPQETIYSYWQANYCQGNLKIDKVGWLQHFKLFEEVQQLTGETPLVIDSNELVKAPRKYLQFLCTKLGVNYSEKMLDWKPADNSLTWVQGSPYEHWYTNALNSTKFTYEEKKLDFPNELMPLLDECMPYYQKIFQHRLVIN</sequence>
<organism evidence="2 3">
    <name type="scientific">Plectonema radiosum NIES-515</name>
    <dbReference type="NCBI Taxonomy" id="2986073"/>
    <lineage>
        <taxon>Bacteria</taxon>
        <taxon>Bacillati</taxon>
        <taxon>Cyanobacteriota</taxon>
        <taxon>Cyanophyceae</taxon>
        <taxon>Oscillatoriophycideae</taxon>
        <taxon>Oscillatoriales</taxon>
        <taxon>Microcoleaceae</taxon>
        <taxon>Plectonema</taxon>
    </lineage>
</organism>
<reference evidence="2 3" key="1">
    <citation type="submission" date="2022-10" db="EMBL/GenBank/DDBJ databases">
        <title>Identification of biosynthetic pathway for the production of the potent trypsin inhibitor radiosumin.</title>
        <authorList>
            <person name="Fewer D.P."/>
            <person name="Delbaje E."/>
            <person name="Ouyang X."/>
            <person name="Agostino P.D."/>
            <person name="Wahlsten M."/>
            <person name="Jokela J."/>
            <person name="Permi P."/>
            <person name="Haapaniemi E."/>
            <person name="Koistinen H."/>
        </authorList>
    </citation>
    <scope>NUCLEOTIDE SEQUENCE [LARGE SCALE GENOMIC DNA]</scope>
    <source>
        <strain evidence="2 3">NIES-515</strain>
    </source>
</reference>
<dbReference type="EMBL" id="JAOWRF010000143">
    <property type="protein sequence ID" value="MCV3213757.1"/>
    <property type="molecule type" value="Genomic_DNA"/>
</dbReference>
<evidence type="ECO:0000313" key="2">
    <source>
        <dbReference type="EMBL" id="MCV3213757.1"/>
    </source>
</evidence>
<dbReference type="PANTHER" id="PTHR42743">
    <property type="entry name" value="AMINO-ACID AMINOTRANSFERASE"/>
    <property type="match status" value="1"/>
</dbReference>
<keyword evidence="3" id="KW-1185">Reference proteome</keyword>
<accession>A0ABT3AXA4</accession>
<gene>
    <name evidence="2" type="ORF">OGM63_09570</name>
</gene>
<evidence type="ECO:0000313" key="3">
    <source>
        <dbReference type="Proteomes" id="UP001526143"/>
    </source>
</evidence>
<protein>
    <recommendedName>
        <fullName evidence="4">Sulfotransferase family protein</fullName>
    </recommendedName>
</protein>
<proteinExistence type="inferred from homology"/>
<dbReference type="PANTHER" id="PTHR42743:SF11">
    <property type="entry name" value="AMINODEOXYCHORISMATE LYASE"/>
    <property type="match status" value="1"/>
</dbReference>
<comment type="similarity">
    <text evidence="1">Belongs to the class-IV pyridoxal-phosphate-dependent aminotransferase family.</text>
</comment>
<dbReference type="Gene3D" id="3.40.50.300">
    <property type="entry name" value="P-loop containing nucleotide triphosphate hydrolases"/>
    <property type="match status" value="1"/>
</dbReference>
<dbReference type="Pfam" id="PF19798">
    <property type="entry name" value="Sulfotransfer_5"/>
    <property type="match status" value="1"/>
</dbReference>
<dbReference type="InterPro" id="IPR050571">
    <property type="entry name" value="Class-IV_PLP-Dep_Aminotrnsfr"/>
</dbReference>